<gene>
    <name evidence="2" type="ORF">GCM10025789_08360</name>
</gene>
<dbReference type="NCBIfam" id="NF038324">
    <property type="entry name" value="DrmB_fam"/>
    <property type="match status" value="1"/>
</dbReference>
<reference evidence="3" key="1">
    <citation type="journal article" date="2019" name="Int. J. Syst. Evol. Microbiol.">
        <title>The Global Catalogue of Microorganisms (GCM) 10K type strain sequencing project: providing services to taxonomists for standard genome sequencing and annotation.</title>
        <authorList>
            <consortium name="The Broad Institute Genomics Platform"/>
            <consortium name="The Broad Institute Genome Sequencing Center for Infectious Disease"/>
            <person name="Wu L."/>
            <person name="Ma J."/>
        </authorList>
    </citation>
    <scope>NUCLEOTIDE SEQUENCE [LARGE SCALE GENOMIC DNA]</scope>
    <source>
        <strain evidence="3">JCM 19125</strain>
    </source>
</reference>
<dbReference type="EMBL" id="BAABLV010000013">
    <property type="protein sequence ID" value="GAA4893504.1"/>
    <property type="molecule type" value="Genomic_DNA"/>
</dbReference>
<evidence type="ECO:0000259" key="1">
    <source>
        <dbReference type="Pfam" id="PF09369"/>
    </source>
</evidence>
<dbReference type="Pfam" id="PF09369">
    <property type="entry name" value="MZB"/>
    <property type="match status" value="1"/>
</dbReference>
<dbReference type="InterPro" id="IPR047721">
    <property type="entry name" value="DrmB"/>
</dbReference>
<evidence type="ECO:0000313" key="3">
    <source>
        <dbReference type="Proteomes" id="UP001501521"/>
    </source>
</evidence>
<accession>A0ABP9F4U1</accession>
<keyword evidence="3" id="KW-1185">Reference proteome</keyword>
<evidence type="ECO:0000313" key="2">
    <source>
        <dbReference type="EMBL" id="GAA4893504.1"/>
    </source>
</evidence>
<name>A0ABP9F4U1_9ACTN</name>
<dbReference type="InterPro" id="IPR018973">
    <property type="entry name" value="MZB"/>
</dbReference>
<feature type="domain" description="MrfA-like Zn-binding" evidence="1">
    <location>
        <begin position="530"/>
        <end position="633"/>
    </location>
</feature>
<sequence length="669" mass="73707">MTSWIKGRRQLDPLADGEELQAANAKKNFAKVGSGRPSSLLYTYGPGAIMDLPHFTVMPAGYDAWEPVWARRDGSKPIHAPRLLDAVRVQLATPVREIRPFPHQPDVGLFSDDGRDLGVPAVVFPQWLRCTGCDRLAPLSHFGYRNTHPYRPDEAQFQHEGCPGRGGNASKKRRPLALPARYLLACTMGHLDEFPYDGWVHHGERCATSEIPHLKMMESTMGRGASATIQCASCGAKRGMNEALGAAGRAKLPGCRARHPHLNAFDAAGCSAGTHLMLIGASNLWFPQLQSVIVMPMDPTEKAQDLADKIRAALGDDIGDFDGVRASVLRRSLTEIEGLSSIADGELHAAYQAALTPASSEALAERREGWHPNDLLAPEWKALTLQVGGDHHEDEASGLTVSLRPRDPDLPSPIARILAVEKLRQVNALIGFTRIDEMDRVADLPARRAPLSLTPPTWVVGTENRGEGIFLQLDEEAVQEWEQRVHNSALWAAHVAAHKRNFENRMSETASVTDHWTRLQPPRYWLLHTFAHVLLREMAMTSGYGAASISERIYAWEDGQREPAAGVLLLTTSSDSDGTLGGLVRLSQPERLNDTVRGALRRALRCSSDPICAHRTPQQPEDFLHGAACHCCTMASETSCERANRFLDRRFLVPLPGEFNDLGFFRDVP</sequence>
<organism evidence="2 3">
    <name type="scientific">Tessaracoccus lubricantis</name>
    <dbReference type="NCBI Taxonomy" id="545543"/>
    <lineage>
        <taxon>Bacteria</taxon>
        <taxon>Bacillati</taxon>
        <taxon>Actinomycetota</taxon>
        <taxon>Actinomycetes</taxon>
        <taxon>Propionibacteriales</taxon>
        <taxon>Propionibacteriaceae</taxon>
        <taxon>Tessaracoccus</taxon>
    </lineage>
</organism>
<proteinExistence type="predicted"/>
<dbReference type="Proteomes" id="UP001501521">
    <property type="component" value="Unassembled WGS sequence"/>
</dbReference>
<dbReference type="RefSeq" id="WP_345579429.1">
    <property type="nucleotide sequence ID" value="NZ_BAABLV010000013.1"/>
</dbReference>
<protein>
    <submittedName>
        <fullName evidence="2">DUF1998 domain-containing protein</fullName>
    </submittedName>
</protein>
<comment type="caution">
    <text evidence="2">The sequence shown here is derived from an EMBL/GenBank/DDBJ whole genome shotgun (WGS) entry which is preliminary data.</text>
</comment>